<comment type="caution">
    <text evidence="1">The sequence shown here is derived from an EMBL/GenBank/DDBJ whole genome shotgun (WGS) entry which is preliminary data.</text>
</comment>
<evidence type="ECO:0000313" key="1">
    <source>
        <dbReference type="EMBL" id="KAH3802617.1"/>
    </source>
</evidence>
<dbReference type="Proteomes" id="UP000828390">
    <property type="component" value="Unassembled WGS sequence"/>
</dbReference>
<keyword evidence="2" id="KW-1185">Reference proteome</keyword>
<reference evidence="1" key="1">
    <citation type="journal article" date="2019" name="bioRxiv">
        <title>The Genome of the Zebra Mussel, Dreissena polymorpha: A Resource for Invasive Species Research.</title>
        <authorList>
            <person name="McCartney M.A."/>
            <person name="Auch B."/>
            <person name="Kono T."/>
            <person name="Mallez S."/>
            <person name="Zhang Y."/>
            <person name="Obille A."/>
            <person name="Becker A."/>
            <person name="Abrahante J.E."/>
            <person name="Garbe J."/>
            <person name="Badalamenti J.P."/>
            <person name="Herman A."/>
            <person name="Mangelson H."/>
            <person name="Liachko I."/>
            <person name="Sullivan S."/>
            <person name="Sone E.D."/>
            <person name="Koren S."/>
            <person name="Silverstein K.A.T."/>
            <person name="Beckman K.B."/>
            <person name="Gohl D.M."/>
        </authorList>
    </citation>
    <scope>NUCLEOTIDE SEQUENCE</scope>
    <source>
        <strain evidence="1">Duluth1</strain>
        <tissue evidence="1">Whole animal</tissue>
    </source>
</reference>
<evidence type="ECO:0000313" key="2">
    <source>
        <dbReference type="Proteomes" id="UP000828390"/>
    </source>
</evidence>
<organism evidence="1 2">
    <name type="scientific">Dreissena polymorpha</name>
    <name type="common">Zebra mussel</name>
    <name type="synonym">Mytilus polymorpha</name>
    <dbReference type="NCBI Taxonomy" id="45954"/>
    <lineage>
        <taxon>Eukaryota</taxon>
        <taxon>Metazoa</taxon>
        <taxon>Spiralia</taxon>
        <taxon>Lophotrochozoa</taxon>
        <taxon>Mollusca</taxon>
        <taxon>Bivalvia</taxon>
        <taxon>Autobranchia</taxon>
        <taxon>Heteroconchia</taxon>
        <taxon>Euheterodonta</taxon>
        <taxon>Imparidentia</taxon>
        <taxon>Neoheterodontei</taxon>
        <taxon>Myida</taxon>
        <taxon>Dreissenoidea</taxon>
        <taxon>Dreissenidae</taxon>
        <taxon>Dreissena</taxon>
    </lineage>
</organism>
<protein>
    <submittedName>
        <fullName evidence="1">Uncharacterized protein</fullName>
    </submittedName>
</protein>
<sequence length="84" mass="9423">MGQVKYQYFTPAKIPTSTSSPPQVCLNSRWVRSSINISLQLRYLPVQAHHPRCVSIDDGPGQVSIFHTSLDTYQYKLTTPGVSQ</sequence>
<reference evidence="1" key="2">
    <citation type="submission" date="2020-11" db="EMBL/GenBank/DDBJ databases">
        <authorList>
            <person name="McCartney M.A."/>
            <person name="Auch B."/>
            <person name="Kono T."/>
            <person name="Mallez S."/>
            <person name="Becker A."/>
            <person name="Gohl D.M."/>
            <person name="Silverstein K.A.T."/>
            <person name="Koren S."/>
            <person name="Bechman K.B."/>
            <person name="Herman A."/>
            <person name="Abrahante J.E."/>
            <person name="Garbe J."/>
        </authorList>
    </citation>
    <scope>NUCLEOTIDE SEQUENCE</scope>
    <source>
        <strain evidence="1">Duluth1</strain>
        <tissue evidence="1">Whole animal</tissue>
    </source>
</reference>
<dbReference type="AlphaFoldDB" id="A0A9D4FQG6"/>
<dbReference type="EMBL" id="JAIWYP010000007">
    <property type="protein sequence ID" value="KAH3802617.1"/>
    <property type="molecule type" value="Genomic_DNA"/>
</dbReference>
<name>A0A9D4FQG6_DREPO</name>
<gene>
    <name evidence="1" type="ORF">DPMN_156295</name>
</gene>
<proteinExistence type="predicted"/>
<accession>A0A9D4FQG6</accession>